<evidence type="ECO:0000256" key="1">
    <source>
        <dbReference type="SAM" id="MobiDB-lite"/>
    </source>
</evidence>
<reference evidence="2" key="1">
    <citation type="journal article" date="2012" name="Nat. Biotechnol.">
        <title>Draft genome sequence of pigeonpea (Cajanus cajan), an orphan legume crop of resource-poor farmers.</title>
        <authorList>
            <person name="Varshney R.K."/>
            <person name="Chen W."/>
            <person name="Li Y."/>
            <person name="Bharti A.K."/>
            <person name="Saxena R.K."/>
            <person name="Schlueter J.A."/>
            <person name="Donoghue M.T."/>
            <person name="Azam S."/>
            <person name="Fan G."/>
            <person name="Whaley A.M."/>
            <person name="Farmer A.D."/>
            <person name="Sheridan J."/>
            <person name="Iwata A."/>
            <person name="Tuteja R."/>
            <person name="Penmetsa R.V."/>
            <person name="Wu W."/>
            <person name="Upadhyaya H.D."/>
            <person name="Yang S.P."/>
            <person name="Shah T."/>
            <person name="Saxena K.B."/>
            <person name="Michael T."/>
            <person name="McCombie W.R."/>
            <person name="Yang B."/>
            <person name="Zhang G."/>
            <person name="Yang H."/>
            <person name="Wang J."/>
            <person name="Spillane C."/>
            <person name="Cook D.R."/>
            <person name="May G.D."/>
            <person name="Xu X."/>
            <person name="Jackson S.A."/>
        </authorList>
    </citation>
    <scope>NUCLEOTIDE SEQUENCE [LARGE SCALE GENOMIC DNA]</scope>
</reference>
<evidence type="ECO:0000313" key="2">
    <source>
        <dbReference type="EMBL" id="KYP47498.1"/>
    </source>
</evidence>
<dbReference type="AlphaFoldDB" id="A0A151RY81"/>
<name>A0A151RY81_CAJCA</name>
<dbReference type="PANTHER" id="PTHR34950">
    <property type="entry name" value="OS04G0457400 PROTEIN"/>
    <property type="match status" value="1"/>
</dbReference>
<dbReference type="OMA" id="GEKNTNM"/>
<proteinExistence type="predicted"/>
<evidence type="ECO:0000313" key="3">
    <source>
        <dbReference type="Proteomes" id="UP000075243"/>
    </source>
</evidence>
<accession>A0A151RY81</accession>
<dbReference type="Proteomes" id="UP000075243">
    <property type="component" value="Unassembled WGS sequence"/>
</dbReference>
<organism evidence="2 3">
    <name type="scientific">Cajanus cajan</name>
    <name type="common">Pigeon pea</name>
    <name type="synonym">Cajanus indicus</name>
    <dbReference type="NCBI Taxonomy" id="3821"/>
    <lineage>
        <taxon>Eukaryota</taxon>
        <taxon>Viridiplantae</taxon>
        <taxon>Streptophyta</taxon>
        <taxon>Embryophyta</taxon>
        <taxon>Tracheophyta</taxon>
        <taxon>Spermatophyta</taxon>
        <taxon>Magnoliopsida</taxon>
        <taxon>eudicotyledons</taxon>
        <taxon>Gunneridae</taxon>
        <taxon>Pentapetalae</taxon>
        <taxon>rosids</taxon>
        <taxon>fabids</taxon>
        <taxon>Fabales</taxon>
        <taxon>Fabaceae</taxon>
        <taxon>Papilionoideae</taxon>
        <taxon>50 kb inversion clade</taxon>
        <taxon>NPAAA clade</taxon>
        <taxon>indigoferoid/millettioid clade</taxon>
        <taxon>Phaseoleae</taxon>
        <taxon>Cajanus</taxon>
    </lineage>
</organism>
<dbReference type="EMBL" id="KQ483525">
    <property type="protein sequence ID" value="KYP47498.1"/>
    <property type="molecule type" value="Genomic_DNA"/>
</dbReference>
<dbReference type="Gramene" id="C.cajan_31482.t">
    <property type="protein sequence ID" value="C.cajan_31482.t.cds1"/>
    <property type="gene ID" value="C.cajan_31482"/>
</dbReference>
<keyword evidence="3" id="KW-1185">Reference proteome</keyword>
<gene>
    <name evidence="2" type="ORF">KK1_030825</name>
</gene>
<dbReference type="PANTHER" id="PTHR34950:SF15">
    <property type="entry name" value="REMORIN C-TERMINAL DOMAIN-CONTAINING PROTEIN"/>
    <property type="match status" value="1"/>
</dbReference>
<protein>
    <submittedName>
        <fullName evidence="2">Uncharacterized protein</fullName>
    </submittedName>
</protein>
<sequence>MATIGFGFAETYVTRKLYKEKMKKRVEEEGEKNTNMKISTIESGSEDKTSSGCFSWISKQNRRKISHVSDHHDTEAANF</sequence>
<feature type="region of interest" description="Disordered" evidence="1">
    <location>
        <begin position="26"/>
        <end position="51"/>
    </location>
</feature>